<protein>
    <recommendedName>
        <fullName evidence="8">GTPase Obg</fullName>
        <ecNumber evidence="8">3.6.5.-</ecNumber>
    </recommendedName>
    <alternativeName>
        <fullName evidence="8">GTP-binding protein Obg</fullName>
    </alternativeName>
</protein>
<dbReference type="Gene3D" id="2.70.210.12">
    <property type="entry name" value="GTP1/OBG domain"/>
    <property type="match status" value="1"/>
</dbReference>
<dbReference type="Pfam" id="PF01018">
    <property type="entry name" value="GTP1_OBG"/>
    <property type="match status" value="1"/>
</dbReference>
<comment type="subunit">
    <text evidence="8">Monomer.</text>
</comment>
<evidence type="ECO:0000256" key="6">
    <source>
        <dbReference type="ARBA" id="ARBA00022842"/>
    </source>
</evidence>
<dbReference type="GO" id="GO:0042254">
    <property type="term" value="P:ribosome biogenesis"/>
    <property type="evidence" value="ECO:0007669"/>
    <property type="project" value="UniProtKB-UniRule"/>
</dbReference>
<evidence type="ECO:0000256" key="2">
    <source>
        <dbReference type="ARBA" id="ARBA00022490"/>
    </source>
</evidence>
<dbReference type="GO" id="GO:0003924">
    <property type="term" value="F:GTPase activity"/>
    <property type="evidence" value="ECO:0007669"/>
    <property type="project" value="UniProtKB-UniRule"/>
</dbReference>
<feature type="binding site" evidence="8">
    <location>
        <begin position="213"/>
        <end position="216"/>
    </location>
    <ligand>
        <name>GTP</name>
        <dbReference type="ChEBI" id="CHEBI:37565"/>
    </ligand>
</feature>
<gene>
    <name evidence="8 11" type="primary">obg</name>
    <name evidence="11" type="ORF">DAMNIGENAA_22220</name>
</gene>
<dbReference type="PIRSF" id="PIRSF002401">
    <property type="entry name" value="GTP_bd_Obg/CgtA"/>
    <property type="match status" value="1"/>
</dbReference>
<dbReference type="InterPro" id="IPR031167">
    <property type="entry name" value="G_OBG"/>
</dbReference>
<feature type="binding site" evidence="8">
    <location>
        <begin position="312"/>
        <end position="314"/>
    </location>
    <ligand>
        <name>GTP</name>
        <dbReference type="ChEBI" id="CHEBI:37565"/>
    </ligand>
</feature>
<dbReference type="PROSITE" id="PS00905">
    <property type="entry name" value="GTP1_OBG"/>
    <property type="match status" value="1"/>
</dbReference>
<dbReference type="SUPFAM" id="SSF82051">
    <property type="entry name" value="Obg GTP-binding protein N-terminal domain"/>
    <property type="match status" value="1"/>
</dbReference>
<dbReference type="Gene3D" id="3.40.50.300">
    <property type="entry name" value="P-loop containing nucleotide triphosphate hydrolases"/>
    <property type="match status" value="1"/>
</dbReference>
<dbReference type="EMBL" id="BSDR01000001">
    <property type="protein sequence ID" value="GLI34789.1"/>
    <property type="molecule type" value="Genomic_DNA"/>
</dbReference>
<dbReference type="FunFam" id="2.70.210.12:FF:000001">
    <property type="entry name" value="GTPase Obg"/>
    <property type="match status" value="1"/>
</dbReference>
<evidence type="ECO:0000256" key="3">
    <source>
        <dbReference type="ARBA" id="ARBA00022723"/>
    </source>
</evidence>
<evidence type="ECO:0000256" key="4">
    <source>
        <dbReference type="ARBA" id="ARBA00022741"/>
    </source>
</evidence>
<dbReference type="GO" id="GO:0000287">
    <property type="term" value="F:magnesium ion binding"/>
    <property type="evidence" value="ECO:0007669"/>
    <property type="project" value="InterPro"/>
</dbReference>
<keyword evidence="7 8" id="KW-0342">GTP-binding</keyword>
<dbReference type="NCBIfam" id="TIGR02729">
    <property type="entry name" value="Obg_CgtA"/>
    <property type="match status" value="1"/>
</dbReference>
<dbReference type="GO" id="GO:0005737">
    <property type="term" value="C:cytoplasm"/>
    <property type="evidence" value="ECO:0007669"/>
    <property type="project" value="UniProtKB-SubCell"/>
</dbReference>
<dbReference type="HAMAP" id="MF_01454">
    <property type="entry name" value="GTPase_Obg"/>
    <property type="match status" value="1"/>
</dbReference>
<comment type="cofactor">
    <cofactor evidence="8">
        <name>Mg(2+)</name>
        <dbReference type="ChEBI" id="CHEBI:18420"/>
    </cofactor>
</comment>
<keyword evidence="5 8" id="KW-0378">Hydrolase</keyword>
<dbReference type="InterPro" id="IPR006169">
    <property type="entry name" value="GTP1_OBG_dom"/>
</dbReference>
<dbReference type="InterPro" id="IPR036726">
    <property type="entry name" value="GTP1_OBG_dom_sf"/>
</dbReference>
<comment type="similarity">
    <text evidence="1 8">Belongs to the TRAFAC class OBG-HflX-like GTPase superfamily. OBG GTPase family.</text>
</comment>
<feature type="domain" description="Obg" evidence="10">
    <location>
        <begin position="1"/>
        <end position="159"/>
    </location>
</feature>
<evidence type="ECO:0000313" key="12">
    <source>
        <dbReference type="Proteomes" id="UP001144372"/>
    </source>
</evidence>
<evidence type="ECO:0000256" key="8">
    <source>
        <dbReference type="HAMAP-Rule" id="MF_01454"/>
    </source>
</evidence>
<dbReference type="InterPro" id="IPR006073">
    <property type="entry name" value="GTP-bd"/>
</dbReference>
<evidence type="ECO:0000256" key="7">
    <source>
        <dbReference type="ARBA" id="ARBA00023134"/>
    </source>
</evidence>
<dbReference type="InterPro" id="IPR006074">
    <property type="entry name" value="GTP1-OBG_CS"/>
</dbReference>
<dbReference type="NCBIfam" id="NF008955">
    <property type="entry name" value="PRK12297.1"/>
    <property type="match status" value="1"/>
</dbReference>
<dbReference type="PANTHER" id="PTHR11702">
    <property type="entry name" value="DEVELOPMENTALLY REGULATED GTP-BINDING PROTEIN-RELATED"/>
    <property type="match status" value="1"/>
</dbReference>
<feature type="binding site" evidence="8">
    <location>
        <begin position="283"/>
        <end position="286"/>
    </location>
    <ligand>
        <name>GTP</name>
        <dbReference type="ChEBI" id="CHEBI:37565"/>
    </ligand>
</feature>
<dbReference type="NCBIfam" id="NF008954">
    <property type="entry name" value="PRK12296.1"/>
    <property type="match status" value="1"/>
</dbReference>
<evidence type="ECO:0000313" key="11">
    <source>
        <dbReference type="EMBL" id="GLI34789.1"/>
    </source>
</evidence>
<dbReference type="AlphaFoldDB" id="A0A9W6FT35"/>
<dbReference type="Pfam" id="PF01926">
    <property type="entry name" value="MMR_HSR1"/>
    <property type="match status" value="1"/>
</dbReference>
<feature type="domain" description="OBG-type G" evidence="9">
    <location>
        <begin position="160"/>
        <end position="331"/>
    </location>
</feature>
<dbReference type="EC" id="3.6.5.-" evidence="8"/>
<dbReference type="SUPFAM" id="SSF52540">
    <property type="entry name" value="P-loop containing nucleoside triphosphate hydrolases"/>
    <property type="match status" value="1"/>
</dbReference>
<feature type="binding site" evidence="8">
    <location>
        <position position="193"/>
    </location>
    <ligand>
        <name>Mg(2+)</name>
        <dbReference type="ChEBI" id="CHEBI:18420"/>
    </ligand>
</feature>
<feature type="binding site" evidence="8">
    <location>
        <begin position="191"/>
        <end position="195"/>
    </location>
    <ligand>
        <name>GTP</name>
        <dbReference type="ChEBI" id="CHEBI:37565"/>
    </ligand>
</feature>
<sequence length="338" mass="36812">MKFVDEVKVRVRAGNGGHGCVSFRREKYVPKGGPDGGDGGKGGDVILEATEKKHTLLDFRYRHLFHATSGKHGSGQNRHGRSGEDLILEVPLGTVVKDAETKETLIDLTEPGQRWLAAKGGLGGRGNARFVSSTRQVPRFAQDGQEGEEREFVLELKLIADVGLVGLPNAGKSTLITAISAARPKIADYPFTTLVPNLGVVQYGDAPPFVVADIPGLIEGAHQGAGLGIRFLRHIERTRILVHLVDVSQLPQDDPLHPYRQVDNELKNYSDVIQDKKKIIVLNKIDMIPSSGKLCAITEAYGKLGYPVLLVSALRKEGVKELVRLLAQMLHETEEESG</sequence>
<dbReference type="GO" id="GO:0043022">
    <property type="term" value="F:ribosome binding"/>
    <property type="evidence" value="ECO:0007669"/>
    <property type="project" value="UniProtKB-ARBA"/>
</dbReference>
<keyword evidence="4 8" id="KW-0547">Nucleotide-binding</keyword>
<dbReference type="PRINTS" id="PR00326">
    <property type="entry name" value="GTP1OBG"/>
</dbReference>
<dbReference type="CDD" id="cd01898">
    <property type="entry name" value="Obg"/>
    <property type="match status" value="1"/>
</dbReference>
<dbReference type="InterPro" id="IPR045086">
    <property type="entry name" value="OBG_GTPase"/>
</dbReference>
<dbReference type="PANTHER" id="PTHR11702:SF31">
    <property type="entry name" value="MITOCHONDRIAL RIBOSOME-ASSOCIATED GTPASE 2"/>
    <property type="match status" value="1"/>
</dbReference>
<comment type="function">
    <text evidence="8">An essential GTPase which binds GTP, GDP and possibly (p)ppGpp with moderate affinity, with high nucleotide exchange rates and a fairly low GTP hydrolysis rate. Plays a role in control of the cell cycle, stress response, ribosome biogenesis and in those bacteria that undergo differentiation, in morphogenesis control.</text>
</comment>
<comment type="subcellular location">
    <subcellularLocation>
        <location evidence="8">Cytoplasm</location>
    </subcellularLocation>
</comment>
<dbReference type="Proteomes" id="UP001144372">
    <property type="component" value="Unassembled WGS sequence"/>
</dbReference>
<organism evidence="11 12">
    <name type="scientific">Desulforhabdus amnigena</name>
    <dbReference type="NCBI Taxonomy" id="40218"/>
    <lineage>
        <taxon>Bacteria</taxon>
        <taxon>Pseudomonadati</taxon>
        <taxon>Thermodesulfobacteriota</taxon>
        <taxon>Syntrophobacteria</taxon>
        <taxon>Syntrophobacterales</taxon>
        <taxon>Syntrophobacteraceae</taxon>
        <taxon>Desulforhabdus</taxon>
    </lineage>
</organism>
<dbReference type="PROSITE" id="PS51710">
    <property type="entry name" value="G_OBG"/>
    <property type="match status" value="1"/>
</dbReference>
<evidence type="ECO:0000256" key="1">
    <source>
        <dbReference type="ARBA" id="ARBA00007699"/>
    </source>
</evidence>
<proteinExistence type="inferred from homology"/>
<dbReference type="InterPro" id="IPR014100">
    <property type="entry name" value="GTP-bd_Obg/CgtA"/>
</dbReference>
<dbReference type="PROSITE" id="PS51883">
    <property type="entry name" value="OBG"/>
    <property type="match status" value="1"/>
</dbReference>
<keyword evidence="6 8" id="KW-0460">Magnesium</keyword>
<accession>A0A9W6FT35</accession>
<keyword evidence="3 8" id="KW-0479">Metal-binding</keyword>
<keyword evidence="12" id="KW-1185">Reference proteome</keyword>
<dbReference type="RefSeq" id="WP_281794194.1">
    <property type="nucleotide sequence ID" value="NZ_BSDR01000001.1"/>
</dbReference>
<feature type="binding site" evidence="8">
    <location>
        <begin position="166"/>
        <end position="173"/>
    </location>
    <ligand>
        <name>GTP</name>
        <dbReference type="ChEBI" id="CHEBI:37565"/>
    </ligand>
</feature>
<evidence type="ECO:0000259" key="10">
    <source>
        <dbReference type="PROSITE" id="PS51883"/>
    </source>
</evidence>
<feature type="binding site" evidence="8">
    <location>
        <position position="173"/>
    </location>
    <ligand>
        <name>Mg(2+)</name>
        <dbReference type="ChEBI" id="CHEBI:18420"/>
    </ligand>
</feature>
<name>A0A9W6FT35_9BACT</name>
<comment type="caution">
    <text evidence="11">The sequence shown here is derived from an EMBL/GenBank/DDBJ whole genome shotgun (WGS) entry which is preliminary data.</text>
</comment>
<reference evidence="11" key="1">
    <citation type="submission" date="2022-12" db="EMBL/GenBank/DDBJ databases">
        <title>Reference genome sequencing for broad-spectrum identification of bacterial and archaeal isolates by mass spectrometry.</title>
        <authorList>
            <person name="Sekiguchi Y."/>
            <person name="Tourlousse D.M."/>
        </authorList>
    </citation>
    <scope>NUCLEOTIDE SEQUENCE</scope>
    <source>
        <strain evidence="11">ASRB1</strain>
    </source>
</reference>
<evidence type="ECO:0000259" key="9">
    <source>
        <dbReference type="PROSITE" id="PS51710"/>
    </source>
</evidence>
<keyword evidence="2 8" id="KW-0963">Cytoplasm</keyword>
<dbReference type="GO" id="GO:0005525">
    <property type="term" value="F:GTP binding"/>
    <property type="evidence" value="ECO:0007669"/>
    <property type="project" value="UniProtKB-UniRule"/>
</dbReference>
<evidence type="ECO:0000256" key="5">
    <source>
        <dbReference type="ARBA" id="ARBA00022801"/>
    </source>
</evidence>
<dbReference type="InterPro" id="IPR027417">
    <property type="entry name" value="P-loop_NTPase"/>
</dbReference>
<dbReference type="NCBIfam" id="NF008956">
    <property type="entry name" value="PRK12299.1"/>
    <property type="match status" value="1"/>
</dbReference>